<organism evidence="3 4">
    <name type="scientific">Plakobranchus ocellatus</name>
    <dbReference type="NCBI Taxonomy" id="259542"/>
    <lineage>
        <taxon>Eukaryota</taxon>
        <taxon>Metazoa</taxon>
        <taxon>Spiralia</taxon>
        <taxon>Lophotrochozoa</taxon>
        <taxon>Mollusca</taxon>
        <taxon>Gastropoda</taxon>
        <taxon>Heterobranchia</taxon>
        <taxon>Euthyneura</taxon>
        <taxon>Panpulmonata</taxon>
        <taxon>Sacoglossa</taxon>
        <taxon>Placobranchoidea</taxon>
        <taxon>Plakobranchidae</taxon>
        <taxon>Plakobranchus</taxon>
    </lineage>
</organism>
<keyword evidence="1" id="KW-0547">Nucleotide-binding</keyword>
<protein>
    <submittedName>
        <fullName evidence="3">Guanylate cyclase</fullName>
    </submittedName>
</protein>
<dbReference type="SUPFAM" id="SSF56112">
    <property type="entry name" value="Protein kinase-like (PK-like)"/>
    <property type="match status" value="1"/>
</dbReference>
<proteinExistence type="predicted"/>
<dbReference type="GO" id="GO:0004383">
    <property type="term" value="F:guanylate cyclase activity"/>
    <property type="evidence" value="ECO:0007669"/>
    <property type="project" value="TreeGrafter"/>
</dbReference>
<reference evidence="3 4" key="1">
    <citation type="journal article" date="2021" name="Elife">
        <title>Chloroplast acquisition without the gene transfer in kleptoplastic sea slugs, Plakobranchus ocellatus.</title>
        <authorList>
            <person name="Maeda T."/>
            <person name="Takahashi S."/>
            <person name="Yoshida T."/>
            <person name="Shimamura S."/>
            <person name="Takaki Y."/>
            <person name="Nagai Y."/>
            <person name="Toyoda A."/>
            <person name="Suzuki Y."/>
            <person name="Arimoto A."/>
            <person name="Ishii H."/>
            <person name="Satoh N."/>
            <person name="Nishiyama T."/>
            <person name="Hasebe M."/>
            <person name="Maruyama T."/>
            <person name="Minagawa J."/>
            <person name="Obokata J."/>
            <person name="Shigenobu S."/>
        </authorList>
    </citation>
    <scope>NUCLEOTIDE SEQUENCE [LARGE SCALE GENOMIC DNA]</scope>
</reference>
<dbReference type="InterPro" id="IPR050401">
    <property type="entry name" value="Cyclic_nucleotide_synthase"/>
</dbReference>
<dbReference type="PANTHER" id="PTHR11920:SF501">
    <property type="entry name" value="GUANYLATE CYCLASE 32E"/>
    <property type="match status" value="1"/>
</dbReference>
<gene>
    <name evidence="3" type="ORF">PoB_004865900</name>
</gene>
<dbReference type="PANTHER" id="PTHR11920">
    <property type="entry name" value="GUANYLYL CYCLASE"/>
    <property type="match status" value="1"/>
</dbReference>
<sequence length="288" mass="32021">MELLLQEAESLEMTNGYHGFLQLGFDVQPMTMNNSDAQSLLNVVLQLGQFYNIQRRDGRAQEEEVPQDTEILSAYLHDAVVVATVASQRDIKDFLPRNLSIAAPFKLKTGSLDFDEQGIRKAKFSLVEHQGTGKMVTVAEVTSNQNLTVLNEILWDGGHVPVSEITCSANDSCMGHGCSGQACAMDTRTDGQVGDAGRLDYDKETQTKNYFEEFEKVCLKDLKLKNVKQLSHNNVNQFVGAYVSTEPGNSYVLFRYCSKGSLQDKLANGDIKLDWMFKPSFALDLAKV</sequence>
<accession>A0AAV4BUT3</accession>
<dbReference type="InterPro" id="IPR011009">
    <property type="entry name" value="Kinase-like_dom_sf"/>
</dbReference>
<dbReference type="GO" id="GO:0001653">
    <property type="term" value="F:peptide receptor activity"/>
    <property type="evidence" value="ECO:0007669"/>
    <property type="project" value="TreeGrafter"/>
</dbReference>
<evidence type="ECO:0000313" key="4">
    <source>
        <dbReference type="Proteomes" id="UP000735302"/>
    </source>
</evidence>
<evidence type="ECO:0000256" key="1">
    <source>
        <dbReference type="ARBA" id="ARBA00022741"/>
    </source>
</evidence>
<dbReference type="GO" id="GO:0004016">
    <property type="term" value="F:adenylate cyclase activity"/>
    <property type="evidence" value="ECO:0007669"/>
    <property type="project" value="TreeGrafter"/>
</dbReference>
<dbReference type="SUPFAM" id="SSF53822">
    <property type="entry name" value="Periplasmic binding protein-like I"/>
    <property type="match status" value="1"/>
</dbReference>
<name>A0AAV4BUT3_9GAST</name>
<evidence type="ECO:0000313" key="3">
    <source>
        <dbReference type="EMBL" id="GFO22154.1"/>
    </source>
</evidence>
<dbReference type="GO" id="GO:0000166">
    <property type="term" value="F:nucleotide binding"/>
    <property type="evidence" value="ECO:0007669"/>
    <property type="project" value="UniProtKB-KW"/>
</dbReference>
<dbReference type="GO" id="GO:0005886">
    <property type="term" value="C:plasma membrane"/>
    <property type="evidence" value="ECO:0007669"/>
    <property type="project" value="TreeGrafter"/>
</dbReference>
<dbReference type="GO" id="GO:0007168">
    <property type="term" value="P:receptor guanylyl cyclase signaling pathway"/>
    <property type="evidence" value="ECO:0007669"/>
    <property type="project" value="TreeGrafter"/>
</dbReference>
<dbReference type="Gene3D" id="1.10.510.10">
    <property type="entry name" value="Transferase(Phosphotransferase) domain 1"/>
    <property type="match status" value="1"/>
</dbReference>
<keyword evidence="4" id="KW-1185">Reference proteome</keyword>
<dbReference type="Proteomes" id="UP000735302">
    <property type="component" value="Unassembled WGS sequence"/>
</dbReference>
<evidence type="ECO:0000256" key="2">
    <source>
        <dbReference type="ARBA" id="ARBA00023239"/>
    </source>
</evidence>
<keyword evidence="2" id="KW-0456">Lyase</keyword>
<comment type="caution">
    <text evidence="3">The sequence shown here is derived from an EMBL/GenBank/DDBJ whole genome shotgun (WGS) entry which is preliminary data.</text>
</comment>
<dbReference type="EMBL" id="BLXT01005342">
    <property type="protein sequence ID" value="GFO22154.1"/>
    <property type="molecule type" value="Genomic_DNA"/>
</dbReference>
<dbReference type="AlphaFoldDB" id="A0AAV4BUT3"/>
<dbReference type="InterPro" id="IPR028082">
    <property type="entry name" value="Peripla_BP_I"/>
</dbReference>